<dbReference type="NCBIfam" id="TIGR01297">
    <property type="entry name" value="CDF"/>
    <property type="match status" value="1"/>
</dbReference>
<organism evidence="12 13">
    <name type="scientific">Pterulicium gracile</name>
    <dbReference type="NCBI Taxonomy" id="1884261"/>
    <lineage>
        <taxon>Eukaryota</taxon>
        <taxon>Fungi</taxon>
        <taxon>Dikarya</taxon>
        <taxon>Basidiomycota</taxon>
        <taxon>Agaricomycotina</taxon>
        <taxon>Agaricomycetes</taxon>
        <taxon>Agaricomycetidae</taxon>
        <taxon>Agaricales</taxon>
        <taxon>Pleurotineae</taxon>
        <taxon>Pterulaceae</taxon>
        <taxon>Pterulicium</taxon>
    </lineage>
</organism>
<sequence>MVLELPSLSKTARLSILLVLTGSFFVVEIVVGYYSNSLALIADSFHMLRCVTKRASKKTLHPRYSYGMHRAEIVAALANGVFLLALCLTIFLDALGRFYSKPDVSNPRLVVIVGSVGLGINLLGLLIFHDHDHGHGATADHRAGPSQPSPSSQAPVEMTRTSLYHDSSELSQPPSSPNQPMEKTHPIPVKKQNHSHHAHAHAHGHDMNMRAVMFHVLGDASGNIAVIASGLVMWLSTWKGRFYVDPAASLLFSVIIFSAALPLVRSAAFVLLQAAPPHISVDSVRTAILSVPDVSSLHELHVWQLSESKAVASVHITTMAAEIKKKLHELGVHSCTIQPEESIRDYCAPCAVLNTDQVLFSPQAGSDETLCMLQCPRDRSCDPIENACCRALCI</sequence>
<dbReference type="InterPro" id="IPR027470">
    <property type="entry name" value="Cation_efflux_CTD"/>
</dbReference>
<evidence type="ECO:0000256" key="6">
    <source>
        <dbReference type="ARBA" id="ARBA00022989"/>
    </source>
</evidence>
<keyword evidence="13" id="KW-1185">Reference proteome</keyword>
<evidence type="ECO:0000313" key="13">
    <source>
        <dbReference type="Proteomes" id="UP000305067"/>
    </source>
</evidence>
<keyword evidence="7 9" id="KW-0472">Membrane</keyword>
<evidence type="ECO:0000256" key="3">
    <source>
        <dbReference type="ARBA" id="ARBA00022448"/>
    </source>
</evidence>
<proteinExistence type="inferred from homology"/>
<evidence type="ECO:0000256" key="2">
    <source>
        <dbReference type="ARBA" id="ARBA00008873"/>
    </source>
</evidence>
<evidence type="ECO:0000313" key="12">
    <source>
        <dbReference type="EMBL" id="TFL01032.1"/>
    </source>
</evidence>
<feature type="domain" description="Cation efflux protein cytoplasmic" evidence="11">
    <location>
        <begin position="276"/>
        <end position="338"/>
    </location>
</feature>
<dbReference type="EMBL" id="ML178826">
    <property type="protein sequence ID" value="TFL01032.1"/>
    <property type="molecule type" value="Genomic_DNA"/>
</dbReference>
<dbReference type="SUPFAM" id="SSF161111">
    <property type="entry name" value="Cation efflux protein transmembrane domain-like"/>
    <property type="match status" value="1"/>
</dbReference>
<evidence type="ECO:0000256" key="5">
    <source>
        <dbReference type="ARBA" id="ARBA00022833"/>
    </source>
</evidence>
<feature type="transmembrane region" description="Helical" evidence="9">
    <location>
        <begin position="247"/>
        <end position="272"/>
    </location>
</feature>
<dbReference type="STRING" id="1884261.A0A5C3QH15"/>
<evidence type="ECO:0000256" key="4">
    <source>
        <dbReference type="ARBA" id="ARBA00022692"/>
    </source>
</evidence>
<evidence type="ECO:0000256" key="7">
    <source>
        <dbReference type="ARBA" id="ARBA00023136"/>
    </source>
</evidence>
<dbReference type="InterPro" id="IPR002524">
    <property type="entry name" value="Cation_efflux"/>
</dbReference>
<accession>A0A5C3QH15</accession>
<keyword evidence="3" id="KW-0813">Transport</keyword>
<dbReference type="GO" id="GO:0006882">
    <property type="term" value="P:intracellular zinc ion homeostasis"/>
    <property type="evidence" value="ECO:0007669"/>
    <property type="project" value="TreeGrafter"/>
</dbReference>
<dbReference type="GO" id="GO:0005385">
    <property type="term" value="F:zinc ion transmembrane transporter activity"/>
    <property type="evidence" value="ECO:0007669"/>
    <property type="project" value="TreeGrafter"/>
</dbReference>
<dbReference type="AlphaFoldDB" id="A0A5C3QH15"/>
<evidence type="ECO:0000256" key="8">
    <source>
        <dbReference type="SAM" id="MobiDB-lite"/>
    </source>
</evidence>
<feature type="region of interest" description="Disordered" evidence="8">
    <location>
        <begin position="136"/>
        <end position="202"/>
    </location>
</feature>
<evidence type="ECO:0000256" key="1">
    <source>
        <dbReference type="ARBA" id="ARBA00004141"/>
    </source>
</evidence>
<dbReference type="Pfam" id="PF01545">
    <property type="entry name" value="Cation_efflux"/>
    <property type="match status" value="1"/>
</dbReference>
<feature type="transmembrane region" description="Helical" evidence="9">
    <location>
        <begin position="108"/>
        <end position="128"/>
    </location>
</feature>
<feature type="transmembrane region" description="Helical" evidence="9">
    <location>
        <begin position="212"/>
        <end position="235"/>
    </location>
</feature>
<evidence type="ECO:0000259" key="11">
    <source>
        <dbReference type="Pfam" id="PF16916"/>
    </source>
</evidence>
<keyword evidence="4 9" id="KW-0812">Transmembrane</keyword>
<comment type="subcellular location">
    <subcellularLocation>
        <location evidence="1">Membrane</location>
        <topology evidence="1">Multi-pass membrane protein</topology>
    </subcellularLocation>
</comment>
<feature type="transmembrane region" description="Helical" evidence="9">
    <location>
        <begin position="12"/>
        <end position="34"/>
    </location>
</feature>
<dbReference type="PANTHER" id="PTHR45820:SF4">
    <property type="entry name" value="ZINC TRANSPORTER 63C, ISOFORM F"/>
    <property type="match status" value="1"/>
</dbReference>
<feature type="compositionally biased region" description="Basic residues" evidence="8">
    <location>
        <begin position="191"/>
        <end position="202"/>
    </location>
</feature>
<evidence type="ECO:0000259" key="10">
    <source>
        <dbReference type="Pfam" id="PF01545"/>
    </source>
</evidence>
<comment type="similarity">
    <text evidence="2">Belongs to the cation diffusion facilitator (CDF) transporter (TC 2.A.4) family. SLC30A subfamily.</text>
</comment>
<dbReference type="Gene3D" id="1.20.1510.10">
    <property type="entry name" value="Cation efflux protein transmembrane domain"/>
    <property type="match status" value="1"/>
</dbReference>
<reference evidence="12 13" key="1">
    <citation type="journal article" date="2019" name="Nat. Ecol. Evol.">
        <title>Megaphylogeny resolves global patterns of mushroom evolution.</title>
        <authorList>
            <person name="Varga T."/>
            <person name="Krizsan K."/>
            <person name="Foldi C."/>
            <person name="Dima B."/>
            <person name="Sanchez-Garcia M."/>
            <person name="Sanchez-Ramirez S."/>
            <person name="Szollosi G.J."/>
            <person name="Szarkandi J.G."/>
            <person name="Papp V."/>
            <person name="Albert L."/>
            <person name="Andreopoulos W."/>
            <person name="Angelini C."/>
            <person name="Antonin V."/>
            <person name="Barry K.W."/>
            <person name="Bougher N.L."/>
            <person name="Buchanan P."/>
            <person name="Buyck B."/>
            <person name="Bense V."/>
            <person name="Catcheside P."/>
            <person name="Chovatia M."/>
            <person name="Cooper J."/>
            <person name="Damon W."/>
            <person name="Desjardin D."/>
            <person name="Finy P."/>
            <person name="Geml J."/>
            <person name="Haridas S."/>
            <person name="Hughes K."/>
            <person name="Justo A."/>
            <person name="Karasinski D."/>
            <person name="Kautmanova I."/>
            <person name="Kiss B."/>
            <person name="Kocsube S."/>
            <person name="Kotiranta H."/>
            <person name="LaButti K.M."/>
            <person name="Lechner B.E."/>
            <person name="Liimatainen K."/>
            <person name="Lipzen A."/>
            <person name="Lukacs Z."/>
            <person name="Mihaltcheva S."/>
            <person name="Morgado L.N."/>
            <person name="Niskanen T."/>
            <person name="Noordeloos M.E."/>
            <person name="Ohm R.A."/>
            <person name="Ortiz-Santana B."/>
            <person name="Ovrebo C."/>
            <person name="Racz N."/>
            <person name="Riley R."/>
            <person name="Savchenko A."/>
            <person name="Shiryaev A."/>
            <person name="Soop K."/>
            <person name="Spirin V."/>
            <person name="Szebenyi C."/>
            <person name="Tomsovsky M."/>
            <person name="Tulloss R.E."/>
            <person name="Uehling J."/>
            <person name="Grigoriev I.V."/>
            <person name="Vagvolgyi C."/>
            <person name="Papp T."/>
            <person name="Martin F.M."/>
            <person name="Miettinen O."/>
            <person name="Hibbett D.S."/>
            <person name="Nagy L.G."/>
        </authorList>
    </citation>
    <scope>NUCLEOTIDE SEQUENCE [LARGE SCALE GENOMIC DNA]</scope>
    <source>
        <strain evidence="12 13">CBS 309.79</strain>
    </source>
</reference>
<feature type="compositionally biased region" description="Low complexity" evidence="8">
    <location>
        <begin position="144"/>
        <end position="155"/>
    </location>
</feature>
<evidence type="ECO:0000256" key="9">
    <source>
        <dbReference type="SAM" id="Phobius"/>
    </source>
</evidence>
<keyword evidence="5" id="KW-0862">Zinc</keyword>
<feature type="compositionally biased region" description="Polar residues" evidence="8">
    <location>
        <begin position="159"/>
        <end position="181"/>
    </location>
</feature>
<dbReference type="Proteomes" id="UP000305067">
    <property type="component" value="Unassembled WGS sequence"/>
</dbReference>
<keyword evidence="6 9" id="KW-1133">Transmembrane helix</keyword>
<dbReference type="Pfam" id="PF16916">
    <property type="entry name" value="ZT_dimer"/>
    <property type="match status" value="1"/>
</dbReference>
<gene>
    <name evidence="12" type="ORF">BDV98DRAFT_620543</name>
</gene>
<dbReference type="InterPro" id="IPR027469">
    <property type="entry name" value="Cation_efflux_TMD_sf"/>
</dbReference>
<dbReference type="InterPro" id="IPR058533">
    <property type="entry name" value="Cation_efflux_TM"/>
</dbReference>
<dbReference type="OrthoDB" id="9944568at2759"/>
<feature type="domain" description="Cation efflux protein transmembrane" evidence="10">
    <location>
        <begin position="17"/>
        <end position="272"/>
    </location>
</feature>
<dbReference type="PANTHER" id="PTHR45820">
    <property type="entry name" value="FI23527P1"/>
    <property type="match status" value="1"/>
</dbReference>
<dbReference type="InterPro" id="IPR036837">
    <property type="entry name" value="Cation_efflux_CTD_sf"/>
</dbReference>
<dbReference type="GO" id="GO:0016020">
    <property type="term" value="C:membrane"/>
    <property type="evidence" value="ECO:0007669"/>
    <property type="project" value="UniProtKB-SubCell"/>
</dbReference>
<feature type="transmembrane region" description="Helical" evidence="9">
    <location>
        <begin position="73"/>
        <end position="96"/>
    </location>
</feature>
<name>A0A5C3QH15_9AGAR</name>
<protein>
    <submittedName>
        <fullName evidence="12">Cation efflux protein</fullName>
    </submittedName>
</protein>
<dbReference type="SUPFAM" id="SSF160240">
    <property type="entry name" value="Cation efflux protein cytoplasmic domain-like"/>
    <property type="match status" value="1"/>
</dbReference>